<feature type="transmembrane region" description="Helical" evidence="5">
    <location>
        <begin position="110"/>
        <end position="134"/>
    </location>
</feature>
<feature type="transmembrane region" description="Helical" evidence="5">
    <location>
        <begin position="256"/>
        <end position="277"/>
    </location>
</feature>
<evidence type="ECO:0000256" key="3">
    <source>
        <dbReference type="ARBA" id="ARBA00022989"/>
    </source>
</evidence>
<feature type="transmembrane region" description="Helical" evidence="5">
    <location>
        <begin position="175"/>
        <end position="197"/>
    </location>
</feature>
<evidence type="ECO:0000256" key="1">
    <source>
        <dbReference type="ARBA" id="ARBA00004651"/>
    </source>
</evidence>
<dbReference type="PANTHER" id="PTHR23523">
    <property type="match status" value="1"/>
</dbReference>
<dbReference type="Pfam" id="PF07690">
    <property type="entry name" value="MFS_1"/>
    <property type="match status" value="1"/>
</dbReference>
<dbReference type="InterPro" id="IPR052524">
    <property type="entry name" value="MFS_Cyanate_Porter"/>
</dbReference>
<feature type="transmembrane region" description="Helical" evidence="5">
    <location>
        <begin position="146"/>
        <end position="169"/>
    </location>
</feature>
<evidence type="ECO:0000256" key="4">
    <source>
        <dbReference type="ARBA" id="ARBA00023136"/>
    </source>
</evidence>
<feature type="transmembrane region" description="Helical" evidence="5">
    <location>
        <begin position="58"/>
        <end position="78"/>
    </location>
</feature>
<feature type="transmembrane region" description="Helical" evidence="5">
    <location>
        <begin position="85"/>
        <end position="104"/>
    </location>
</feature>
<evidence type="ECO:0000256" key="5">
    <source>
        <dbReference type="SAM" id="Phobius"/>
    </source>
</evidence>
<reference evidence="7 8" key="1">
    <citation type="journal article" date="2015" name="Int. J. Syst. Evol. Microbiol.">
        <title>Micromonospora costi sp. nov., isolated from a leaf of Costus speciosus.</title>
        <authorList>
            <person name="Thawai C."/>
        </authorList>
    </citation>
    <scope>NUCLEOTIDE SEQUENCE [LARGE SCALE GENOMIC DNA]</scope>
    <source>
        <strain evidence="7 8">CS1-12</strain>
    </source>
</reference>
<protein>
    <submittedName>
        <fullName evidence="7">MFS transporter</fullName>
    </submittedName>
</protein>
<organism evidence="7 8">
    <name type="scientific">Micromonospora costi</name>
    <dbReference type="NCBI Taxonomy" id="1530042"/>
    <lineage>
        <taxon>Bacteria</taxon>
        <taxon>Bacillati</taxon>
        <taxon>Actinomycetota</taxon>
        <taxon>Actinomycetes</taxon>
        <taxon>Micromonosporales</taxon>
        <taxon>Micromonosporaceae</taxon>
        <taxon>Micromonospora</taxon>
    </lineage>
</organism>
<dbReference type="EMBL" id="RBAN01000004">
    <property type="protein sequence ID" value="RKN52818.1"/>
    <property type="molecule type" value="Genomic_DNA"/>
</dbReference>
<feature type="transmembrane region" description="Helical" evidence="5">
    <location>
        <begin position="342"/>
        <end position="364"/>
    </location>
</feature>
<name>A0A3A9ZWS2_9ACTN</name>
<dbReference type="Gene3D" id="1.20.1250.20">
    <property type="entry name" value="MFS general substrate transporter like domains"/>
    <property type="match status" value="2"/>
</dbReference>
<dbReference type="InterPro" id="IPR011701">
    <property type="entry name" value="MFS"/>
</dbReference>
<dbReference type="InterPro" id="IPR020846">
    <property type="entry name" value="MFS_dom"/>
</dbReference>
<dbReference type="InterPro" id="IPR036259">
    <property type="entry name" value="MFS_trans_sf"/>
</dbReference>
<feature type="transmembrane region" description="Helical" evidence="5">
    <location>
        <begin position="284"/>
        <end position="302"/>
    </location>
</feature>
<feature type="domain" description="Major facilitator superfamily (MFS) profile" evidence="6">
    <location>
        <begin position="20"/>
        <end position="398"/>
    </location>
</feature>
<feature type="transmembrane region" description="Helical" evidence="5">
    <location>
        <begin position="218"/>
        <end position="236"/>
    </location>
</feature>
<dbReference type="OrthoDB" id="5317164at2"/>
<keyword evidence="3 5" id="KW-1133">Transmembrane helix</keyword>
<dbReference type="GO" id="GO:0022857">
    <property type="term" value="F:transmembrane transporter activity"/>
    <property type="evidence" value="ECO:0007669"/>
    <property type="project" value="InterPro"/>
</dbReference>
<keyword evidence="4 5" id="KW-0472">Membrane</keyword>
<gene>
    <name evidence="7" type="ORF">D7193_23620</name>
</gene>
<feature type="transmembrane region" description="Helical" evidence="5">
    <location>
        <begin position="308"/>
        <end position="330"/>
    </location>
</feature>
<dbReference type="PANTHER" id="PTHR23523:SF2">
    <property type="entry name" value="2-NITROIMIDAZOLE TRANSPORTER"/>
    <property type="match status" value="1"/>
</dbReference>
<dbReference type="RefSeq" id="WP_120781725.1">
    <property type="nucleotide sequence ID" value="NZ_JBHLUP010000002.1"/>
</dbReference>
<dbReference type="PROSITE" id="PS50850">
    <property type="entry name" value="MFS"/>
    <property type="match status" value="1"/>
</dbReference>
<dbReference type="Proteomes" id="UP000279968">
    <property type="component" value="Unassembled WGS sequence"/>
</dbReference>
<evidence type="ECO:0000259" key="6">
    <source>
        <dbReference type="PROSITE" id="PS50850"/>
    </source>
</evidence>
<evidence type="ECO:0000313" key="8">
    <source>
        <dbReference type="Proteomes" id="UP000279968"/>
    </source>
</evidence>
<feature type="transmembrane region" description="Helical" evidence="5">
    <location>
        <begin position="370"/>
        <end position="392"/>
    </location>
</feature>
<evidence type="ECO:0000256" key="2">
    <source>
        <dbReference type="ARBA" id="ARBA00022692"/>
    </source>
</evidence>
<feature type="transmembrane region" description="Helical" evidence="5">
    <location>
        <begin position="21"/>
        <end position="46"/>
    </location>
</feature>
<proteinExistence type="predicted"/>
<evidence type="ECO:0000313" key="7">
    <source>
        <dbReference type="EMBL" id="RKN52818.1"/>
    </source>
</evidence>
<comment type="caution">
    <text evidence="7">The sequence shown here is derived from an EMBL/GenBank/DDBJ whole genome shotgun (WGS) entry which is preliminary data.</text>
</comment>
<dbReference type="SUPFAM" id="SSF103473">
    <property type="entry name" value="MFS general substrate transporter"/>
    <property type="match status" value="1"/>
</dbReference>
<keyword evidence="2 5" id="KW-0812">Transmembrane</keyword>
<dbReference type="GO" id="GO:0005886">
    <property type="term" value="C:plasma membrane"/>
    <property type="evidence" value="ECO:0007669"/>
    <property type="project" value="UniProtKB-SubCell"/>
</dbReference>
<comment type="subcellular location">
    <subcellularLocation>
        <location evidence="1">Cell membrane</location>
        <topology evidence="1">Multi-pass membrane protein</topology>
    </subcellularLocation>
</comment>
<keyword evidence="8" id="KW-1185">Reference proteome</keyword>
<accession>A0A3A9ZWS2</accession>
<dbReference type="AlphaFoldDB" id="A0A3A9ZWS2"/>
<sequence length="398" mass="39939">MRVADDRPRTGERAGTAGTTGPLALLGVLLLALNLRAAIAALAPLLPDVRADLHLGSGAAGLLTTLPVLCFGLLSPFAALLGRRVGVESALLAAMLAIVAGSVLRTAPGFWWMIAGTVVIGAGITVGNVLVPSAVKQDFPARQGTVTAFTTAALTGGAAVAAAVAAPLAHTGLGWRGALLLVGVPAAVAAVAWLPRVRRRHVVPVVAVRGASVLRSPVTWALAVFMGMQSLTYYALLAWLPTIVRDAGVSAAGAGWALGLFNLLGISTAVAAPALAARLRRQRGFGVLVAATWGAGLLGLLVAPSLYLLWATVTGLAQGAGIGLALALLVLRAGTPQRARDLSGTVQSVGYLVGSTGPLLVGVLRDRSGGWGLPLGALCVAAVAMAVAAVGAGRDRTV</sequence>